<evidence type="ECO:0000313" key="2">
    <source>
        <dbReference type="EMBL" id="KIU24907.1"/>
    </source>
</evidence>
<proteinExistence type="predicted"/>
<sequence length="1235" mass="125803">MEKNDFAKANTQQAKHRRMWVTAGMTALTVGASVAGPEILDEVQTELGNNEPRTTVTKDSSPLVKVGNVLFSSRTAAAETINNVVDANGGNHSFKSTQTQVTTNFTGSGTGFSNASGSYDGQSATFMTLTAGNGSDQGAIAFNKQLDMTASWTLKFNMNLTKYNTGDAMLGGSSNGAGDFLGLVLAPIAPNKLGTSGAGGGALGIGTDANAAGIPNAVQWGIDFYQNDGDATNLVNPTDGTLISSGSDGNQVAGFRTTDSAGKLNTVSGSTGFTAFTKSNGESIMGFDSTYSPSATDSKWQGASNPNYEAPMTATYTYANGVGTLTIKADDGSYTASKQITITDGVNSTMSVGFKASDGTKYSQKGVTIREFDLTLPTADTKVNYIDKEGNAISGQASTTIKSNVNDTLGIVTSGAATNTTGTAHTFTAPTIAGYTYTGTTYGTAKSTTGPLTVSDTDANNIINVQYAKNSKITTVFVDQNGHVLSTVPSVELGTAGTNYDGQKATDAADYADYTAALATAKSNGYTGVSGVYSDSALTTKLGADLSAATFGNADKTVYVQLTPAPQTATITYNKATGLSTAGSTAQDNAVSASPTSLTGVTNDKYPTNTIQVPAGMTATIKDAAGNTLDTDTSKATHLVKNSDGSYTIVGAFSLTSAGALAVPSYTVTYTANAVKMIQQYPDETRSNAGTAYGTYSAAGVVQKTGYVSFVDGTKANQTPAGTFGATDKTYTITYEAVPATAGEVANEPTVTAALAAVNAATTETDYKAALAAYNTAVSDAQTARDNAETAAKAVDSSGFSTVTAVSDAQTNLNNVLAQAAAGQATTQQVIDATNALQTAISDAQAALDAAKAQAKTDIQANIDDINTQITQIQADIEAIQALADRNPGDTIIAGLLADAQQRLANAQSQLTQAEAALAAVDSAATIADVTNLSDGADQNQAAADSARTIADQDLAAAQAQDALNLKNAKDEATAAAETTTTANQAAIQQIEQNIAELQHLAEDYPNNATIATQLINAQDALDAANKAQADVDTASGEVPGLTTVEAVQIQQAAVNAAGKDAQNMLVVANDAVTAAKAEAEKVLSDAKAAATSAIQQQLDDADANIQTIKDNIAAIQTLLDNNPGDADIQAALDDANAQLVTANNQLADMAEAYADATDATTPAEVQAARDAATAAATAITDATTQSTNDLTTAQAKSDANLAAAKASAETTIGDQIDQVGDDIAAIQDDIMLLC</sequence>
<gene>
    <name evidence="2" type="ORF">ab3b_00887</name>
</gene>
<organism evidence="2 3">
    <name type="scientific">Weissella cibaria</name>
    <dbReference type="NCBI Taxonomy" id="137591"/>
    <lineage>
        <taxon>Bacteria</taxon>
        <taxon>Bacillati</taxon>
        <taxon>Bacillota</taxon>
        <taxon>Bacilli</taxon>
        <taxon>Lactobacillales</taxon>
        <taxon>Lactobacillaceae</taxon>
        <taxon>Weissella</taxon>
    </lineage>
</organism>
<dbReference type="AlphaFoldDB" id="A0A0D1M1W9"/>
<dbReference type="Gene3D" id="2.60.120.200">
    <property type="match status" value="1"/>
</dbReference>
<protein>
    <submittedName>
        <fullName evidence="2">ATPase involved in DNA repair</fullName>
    </submittedName>
</protein>
<dbReference type="EMBL" id="JWHT01000022">
    <property type="protein sequence ID" value="KIU24907.1"/>
    <property type="molecule type" value="Genomic_DNA"/>
</dbReference>
<name>A0A0D1M1W9_9LACO</name>
<comment type="caution">
    <text evidence="2">The sequence shown here is derived from an EMBL/GenBank/DDBJ whole genome shotgun (WGS) entry which is preliminary data.</text>
</comment>
<accession>A0A0D1M1W9</accession>
<reference evidence="2 3" key="1">
    <citation type="journal article" date="2015" name="Microbiology (Mosc.)">
        <title>Genomics of the Weissella cibaria species with an examination of its metabolic traits.</title>
        <authorList>
            <person name="Lynch K.M."/>
            <person name="Lucid A."/>
            <person name="Arendt E.K."/>
            <person name="Sleator R.D."/>
            <person name="Lucey B."/>
            <person name="Coffey A."/>
        </authorList>
    </citation>
    <scope>NUCLEOTIDE SEQUENCE [LARGE SCALE GENOMIC DNA]</scope>
    <source>
        <strain evidence="2 3">AB3b</strain>
    </source>
</reference>
<dbReference type="Proteomes" id="UP000032289">
    <property type="component" value="Unassembled WGS sequence"/>
</dbReference>
<feature type="coiled-coil region" evidence="1">
    <location>
        <begin position="834"/>
        <end position="924"/>
    </location>
</feature>
<dbReference type="PATRIC" id="fig|137591.24.peg.871"/>
<keyword evidence="1" id="KW-0175">Coiled coil</keyword>
<dbReference type="RefSeq" id="WP_043941014.1">
    <property type="nucleotide sequence ID" value="NZ_JWHT01000022.1"/>
</dbReference>
<evidence type="ECO:0000313" key="3">
    <source>
        <dbReference type="Proteomes" id="UP000032289"/>
    </source>
</evidence>
<evidence type="ECO:0000256" key="1">
    <source>
        <dbReference type="SAM" id="Coils"/>
    </source>
</evidence>
<feature type="coiled-coil region" evidence="1">
    <location>
        <begin position="1099"/>
        <end position="1153"/>
    </location>
</feature>